<feature type="region of interest" description="Disordered" evidence="2">
    <location>
        <begin position="268"/>
        <end position="289"/>
    </location>
</feature>
<organism evidence="4 5">
    <name type="scientific">Zalerion maritima</name>
    <dbReference type="NCBI Taxonomy" id="339359"/>
    <lineage>
        <taxon>Eukaryota</taxon>
        <taxon>Fungi</taxon>
        <taxon>Dikarya</taxon>
        <taxon>Ascomycota</taxon>
        <taxon>Pezizomycotina</taxon>
        <taxon>Sordariomycetes</taxon>
        <taxon>Lulworthiomycetidae</taxon>
        <taxon>Lulworthiales</taxon>
        <taxon>Lulworthiaceae</taxon>
        <taxon>Zalerion</taxon>
    </lineage>
</organism>
<reference evidence="4" key="1">
    <citation type="submission" date="2022-07" db="EMBL/GenBank/DDBJ databases">
        <title>Draft genome sequence of Zalerion maritima ATCC 34329, a (micro)plastics degrading marine fungus.</title>
        <authorList>
            <person name="Paco A."/>
            <person name="Goncalves M.F.M."/>
            <person name="Rocha-Santos T.A.P."/>
            <person name="Alves A."/>
        </authorList>
    </citation>
    <scope>NUCLEOTIDE SEQUENCE</scope>
    <source>
        <strain evidence="4">ATCC 34329</strain>
    </source>
</reference>
<keyword evidence="5" id="KW-1185">Reference proteome</keyword>
<evidence type="ECO:0000259" key="3">
    <source>
        <dbReference type="PROSITE" id="PS50157"/>
    </source>
</evidence>
<feature type="region of interest" description="Disordered" evidence="2">
    <location>
        <begin position="161"/>
        <end position="203"/>
    </location>
</feature>
<dbReference type="Proteomes" id="UP001201980">
    <property type="component" value="Unassembled WGS sequence"/>
</dbReference>
<dbReference type="PROSITE" id="PS50157">
    <property type="entry name" value="ZINC_FINGER_C2H2_2"/>
    <property type="match status" value="1"/>
</dbReference>
<evidence type="ECO:0000256" key="2">
    <source>
        <dbReference type="SAM" id="MobiDB-lite"/>
    </source>
</evidence>
<dbReference type="PANTHER" id="PTHR38166:SF1">
    <property type="entry name" value="C2H2-TYPE DOMAIN-CONTAINING PROTEIN"/>
    <property type="match status" value="1"/>
</dbReference>
<keyword evidence="1" id="KW-0862">Zinc</keyword>
<proteinExistence type="predicted"/>
<feature type="domain" description="C2H2-type" evidence="3">
    <location>
        <begin position="344"/>
        <end position="374"/>
    </location>
</feature>
<dbReference type="AlphaFoldDB" id="A0AAD5WSN4"/>
<evidence type="ECO:0000313" key="5">
    <source>
        <dbReference type="Proteomes" id="UP001201980"/>
    </source>
</evidence>
<feature type="region of interest" description="Disordered" evidence="2">
    <location>
        <begin position="515"/>
        <end position="542"/>
    </location>
</feature>
<keyword evidence="1" id="KW-0479">Metal-binding</keyword>
<comment type="caution">
    <text evidence="4">The sequence shown here is derived from an EMBL/GenBank/DDBJ whole genome shotgun (WGS) entry which is preliminary data.</text>
</comment>
<evidence type="ECO:0000313" key="4">
    <source>
        <dbReference type="EMBL" id="KAJ2903299.1"/>
    </source>
</evidence>
<protein>
    <recommendedName>
        <fullName evidence="3">C2H2-type domain-containing protein</fullName>
    </recommendedName>
</protein>
<dbReference type="InterPro" id="IPR013087">
    <property type="entry name" value="Znf_C2H2_type"/>
</dbReference>
<feature type="compositionally biased region" description="Basic residues" evidence="2">
    <location>
        <begin position="521"/>
        <end position="533"/>
    </location>
</feature>
<evidence type="ECO:0000256" key="1">
    <source>
        <dbReference type="PROSITE-ProRule" id="PRU00042"/>
    </source>
</evidence>
<sequence>MQQQYSSSPNLGSSVDPQNQSFLDDTWIHRLFLEKGETATPATFPNYRQHFSPPITYEPVDFGNSNPSSIPGDSALARPSAAIQDAGWTDGYHDQQQANFYQTAQTHDVNMLGIFEPIRDMNPNPYAQQYVNGTTLPGPDDPIPETQFAVSEMDISSYLNLPTSPSYPTGSGSNSSSHALSTLSHSQHAPSTVPTSAPAASLRNQTKYKEYTSPSAASAGYSRLQRKRTHEFVHEDREAAKKEQEQLGGEGRQIKRARTFKQEDNTIVKEEENDGGNGGEHLPTGGRGDVDKCGSEPEVKMFACPFFKHDPKRNMKGQACNGPGFKKFDQLKEHITSRTHFHRFSCPHCGHPFHREPSLLKHLEKRECHRYSREMFPEQIAEDVKRTFGGGWMRRRSGEEKWDGLWRVLFPGEEVPQSCYHHENTASPPSSSKRGGGGSTPATAALGTTTHLHLIQEFKRQLTGIFHGKLRAAGGGDQGPVLRRLEESFREMEQRTTYADGVFGFKGAAAGVGARDGVHGGQRRGKSKGKGKARAGAIGTGW</sequence>
<accession>A0AAD5WSN4</accession>
<feature type="compositionally biased region" description="Low complexity" evidence="2">
    <location>
        <begin position="161"/>
        <end position="201"/>
    </location>
</feature>
<dbReference type="EMBL" id="JAKWBI020000085">
    <property type="protein sequence ID" value="KAJ2903299.1"/>
    <property type="molecule type" value="Genomic_DNA"/>
</dbReference>
<name>A0AAD5WSN4_9PEZI</name>
<gene>
    <name evidence="4" type="ORF">MKZ38_010116</name>
</gene>
<dbReference type="PANTHER" id="PTHR38166">
    <property type="entry name" value="C2H2-TYPE DOMAIN-CONTAINING PROTEIN-RELATED"/>
    <property type="match status" value="1"/>
</dbReference>
<keyword evidence="1" id="KW-0863">Zinc-finger</keyword>
<feature type="region of interest" description="Disordered" evidence="2">
    <location>
        <begin position="419"/>
        <end position="444"/>
    </location>
</feature>
<dbReference type="GO" id="GO:0008270">
    <property type="term" value="F:zinc ion binding"/>
    <property type="evidence" value="ECO:0007669"/>
    <property type="project" value="UniProtKB-KW"/>
</dbReference>